<evidence type="ECO:0000313" key="3">
    <source>
        <dbReference type="Proteomes" id="UP001139502"/>
    </source>
</evidence>
<dbReference type="Proteomes" id="UP001139502">
    <property type="component" value="Unassembled WGS sequence"/>
</dbReference>
<dbReference type="AlphaFoldDB" id="A0A9X2HAA8"/>
<accession>A0A9X2HAA8</accession>
<sequence length="177" mass="18632">MYEIIAGYLAPLVAASTLLVLLVPVARRHLAPSAPTTPHPAFWVPENPRLEVHLDRSGAPSGALALVIRNGGQERTLRVTGTLTVGHQTQPVRVPDLWAGEQISQRLHGFPLQPQEEPASRTAGPVPVPASVQEATPAAAPLIAWDLSWRTPDGRTGRELGTAPLALPGRASAATAG</sequence>
<keyword evidence="3" id="KW-1185">Reference proteome</keyword>
<gene>
    <name evidence="2" type="ORF">NBM05_00075</name>
</gene>
<organism evidence="2 3">
    <name type="scientific">Rothia santali</name>
    <dbReference type="NCBI Taxonomy" id="2949643"/>
    <lineage>
        <taxon>Bacteria</taxon>
        <taxon>Bacillati</taxon>
        <taxon>Actinomycetota</taxon>
        <taxon>Actinomycetes</taxon>
        <taxon>Micrococcales</taxon>
        <taxon>Micrococcaceae</taxon>
        <taxon>Rothia</taxon>
    </lineage>
</organism>
<comment type="caution">
    <text evidence="2">The sequence shown here is derived from an EMBL/GenBank/DDBJ whole genome shotgun (WGS) entry which is preliminary data.</text>
</comment>
<evidence type="ECO:0000313" key="2">
    <source>
        <dbReference type="EMBL" id="MCP3424470.1"/>
    </source>
</evidence>
<reference evidence="2" key="1">
    <citation type="submission" date="2022-06" db="EMBL/GenBank/DDBJ databases">
        <title>Rothia sp. isolated from sandalwood seedling.</title>
        <authorList>
            <person name="Tuikhar N."/>
            <person name="Kirdat K."/>
            <person name="Thorat V."/>
            <person name="Swetha P."/>
            <person name="Padma S."/>
            <person name="Sundararaj R."/>
            <person name="Yadav A."/>
        </authorList>
    </citation>
    <scope>NUCLEOTIDE SEQUENCE</scope>
    <source>
        <strain evidence="2">AR01</strain>
    </source>
</reference>
<dbReference type="EMBL" id="JANAFB010000001">
    <property type="protein sequence ID" value="MCP3424470.1"/>
    <property type="molecule type" value="Genomic_DNA"/>
</dbReference>
<protein>
    <submittedName>
        <fullName evidence="2">Uncharacterized protein</fullName>
    </submittedName>
</protein>
<proteinExistence type="predicted"/>
<dbReference type="RefSeq" id="WP_254164046.1">
    <property type="nucleotide sequence ID" value="NZ_JANAFB010000001.1"/>
</dbReference>
<name>A0A9X2HAA8_9MICC</name>
<evidence type="ECO:0000256" key="1">
    <source>
        <dbReference type="SAM" id="MobiDB-lite"/>
    </source>
</evidence>
<feature type="region of interest" description="Disordered" evidence="1">
    <location>
        <begin position="154"/>
        <end position="177"/>
    </location>
</feature>